<keyword evidence="2" id="KW-1185">Reference proteome</keyword>
<sequence>MSSGQCKYGLRPESAGCALKSAALQVEGYARKLAAGTGRSLKVAVTMQLIDSDILS</sequence>
<dbReference type="RefSeq" id="WP_200310946.1">
    <property type="nucleotide sequence ID" value="NZ_JAENIM010000036.1"/>
</dbReference>
<name>A0A8J7MFM9_9BACT</name>
<dbReference type="EMBL" id="JAENIM010000036">
    <property type="protein sequence ID" value="MBK1790924.1"/>
    <property type="molecule type" value="Genomic_DNA"/>
</dbReference>
<protein>
    <submittedName>
        <fullName evidence="1">Uncharacterized protein</fullName>
    </submittedName>
</protein>
<evidence type="ECO:0000313" key="2">
    <source>
        <dbReference type="Proteomes" id="UP000624703"/>
    </source>
</evidence>
<accession>A0A8J7MFM9</accession>
<proteinExistence type="predicted"/>
<evidence type="ECO:0000313" key="1">
    <source>
        <dbReference type="EMBL" id="MBK1790924.1"/>
    </source>
</evidence>
<gene>
    <name evidence="1" type="ORF">JIN82_07120</name>
</gene>
<organism evidence="1 2">
    <name type="scientific">Persicirhabdus sediminis</name>
    <dbReference type="NCBI Taxonomy" id="454144"/>
    <lineage>
        <taxon>Bacteria</taxon>
        <taxon>Pseudomonadati</taxon>
        <taxon>Verrucomicrobiota</taxon>
        <taxon>Verrucomicrobiia</taxon>
        <taxon>Verrucomicrobiales</taxon>
        <taxon>Verrucomicrobiaceae</taxon>
        <taxon>Persicirhabdus</taxon>
    </lineage>
</organism>
<comment type="caution">
    <text evidence="1">The sequence shown here is derived from an EMBL/GenBank/DDBJ whole genome shotgun (WGS) entry which is preliminary data.</text>
</comment>
<reference evidence="1" key="1">
    <citation type="submission" date="2021-01" db="EMBL/GenBank/DDBJ databases">
        <title>Modified the classification status of verrucomicrobia.</title>
        <authorList>
            <person name="Feng X."/>
        </authorList>
    </citation>
    <scope>NUCLEOTIDE SEQUENCE</scope>
    <source>
        <strain evidence="1">_KCTC 22039</strain>
    </source>
</reference>
<dbReference type="AlphaFoldDB" id="A0A8J7MFM9"/>
<dbReference type="Proteomes" id="UP000624703">
    <property type="component" value="Unassembled WGS sequence"/>
</dbReference>